<dbReference type="CTD" id="80763"/>
<dbReference type="GO" id="GO:0005615">
    <property type="term" value="C:extracellular space"/>
    <property type="evidence" value="ECO:0007669"/>
    <property type="project" value="TreeGrafter"/>
</dbReference>
<dbReference type="InterPro" id="IPR028126">
    <property type="entry name" value="Spexin"/>
</dbReference>
<reference evidence="6 7" key="1">
    <citation type="journal article" date="2011" name="Proc. Natl. Acad. Sci. U.S.A.">
        <title>Genetic diversity and population structure of the endangered marsupial Sarcophilus harrisii (Tasmanian devil).</title>
        <authorList>
            <person name="Miller W."/>
            <person name="Hayes V.M."/>
            <person name="Ratan A."/>
            <person name="Petersen D.C."/>
            <person name="Wittekindt N.E."/>
            <person name="Miller J."/>
            <person name="Walenz B."/>
            <person name="Knight J."/>
            <person name="Qi J."/>
            <person name="Zhao F."/>
            <person name="Wang Q."/>
            <person name="Bedoya-Reina O.C."/>
            <person name="Katiyar N."/>
            <person name="Tomsho L.P."/>
            <person name="Kasson L.M."/>
            <person name="Hardie R.A."/>
            <person name="Woodbridge P."/>
            <person name="Tindall E.A."/>
            <person name="Bertelsen M.F."/>
            <person name="Dixon D."/>
            <person name="Pyecroft S."/>
            <person name="Helgen K.M."/>
            <person name="Lesk A.M."/>
            <person name="Pringle T.H."/>
            <person name="Patterson N."/>
            <person name="Zhang Y."/>
            <person name="Kreiss A."/>
            <person name="Woods G.M."/>
            <person name="Jones M.E."/>
            <person name="Schuster S.C."/>
        </authorList>
    </citation>
    <scope>NUCLEOTIDE SEQUENCE [LARGE SCALE GENOMIC DNA]</scope>
</reference>
<reference evidence="6" key="3">
    <citation type="submission" date="2025-09" db="UniProtKB">
        <authorList>
            <consortium name="Ensembl"/>
        </authorList>
    </citation>
    <scope>IDENTIFICATION</scope>
</reference>
<proteinExistence type="inferred from homology"/>
<dbReference type="InParanoid" id="A0A7N4V3L6"/>
<comment type="similarity">
    <text evidence="2">Belongs to the spexin family.</text>
</comment>
<reference evidence="6" key="2">
    <citation type="submission" date="2025-08" db="UniProtKB">
        <authorList>
            <consortium name="Ensembl"/>
        </authorList>
    </citation>
    <scope>IDENTIFICATION</scope>
</reference>
<dbReference type="GO" id="GO:1904306">
    <property type="term" value="P:positive regulation of gastro-intestinal system smooth muscle contraction"/>
    <property type="evidence" value="ECO:0007669"/>
    <property type="project" value="TreeGrafter"/>
</dbReference>
<dbReference type="GO" id="GO:0005184">
    <property type="term" value="F:neuropeptide hormone activity"/>
    <property type="evidence" value="ECO:0007669"/>
    <property type="project" value="InterPro"/>
</dbReference>
<evidence type="ECO:0000313" key="6">
    <source>
        <dbReference type="Ensembl" id="ENSSHAP00000036227.1"/>
    </source>
</evidence>
<dbReference type="PANTHER" id="PTHR28590">
    <property type="entry name" value="SPEXIN"/>
    <property type="match status" value="1"/>
</dbReference>
<keyword evidence="5" id="KW-0732">Signal</keyword>
<dbReference type="GeneID" id="105750687"/>
<comment type="subcellular location">
    <subcellularLocation>
        <location evidence="1">Secreted</location>
    </subcellularLocation>
</comment>
<dbReference type="AlphaFoldDB" id="A0A7N4V3L6"/>
<evidence type="ECO:0000256" key="4">
    <source>
        <dbReference type="ARBA" id="ARBA00022702"/>
    </source>
</evidence>
<keyword evidence="7" id="KW-1185">Reference proteome</keyword>
<dbReference type="Proteomes" id="UP000007648">
    <property type="component" value="Unassembled WGS sequence"/>
</dbReference>
<keyword evidence="4" id="KW-0372">Hormone</keyword>
<evidence type="ECO:0000256" key="1">
    <source>
        <dbReference type="ARBA" id="ARBA00004613"/>
    </source>
</evidence>
<organism evidence="6 7">
    <name type="scientific">Sarcophilus harrisii</name>
    <name type="common">Tasmanian devil</name>
    <name type="synonym">Sarcophilus laniarius</name>
    <dbReference type="NCBI Taxonomy" id="9305"/>
    <lineage>
        <taxon>Eukaryota</taxon>
        <taxon>Metazoa</taxon>
        <taxon>Chordata</taxon>
        <taxon>Craniata</taxon>
        <taxon>Vertebrata</taxon>
        <taxon>Euteleostomi</taxon>
        <taxon>Mammalia</taxon>
        <taxon>Metatheria</taxon>
        <taxon>Dasyuromorphia</taxon>
        <taxon>Dasyuridae</taxon>
        <taxon>Sarcophilus</taxon>
    </lineage>
</organism>
<evidence type="ECO:0000256" key="5">
    <source>
        <dbReference type="ARBA" id="ARBA00022729"/>
    </source>
</evidence>
<dbReference type="PANTHER" id="PTHR28590:SF1">
    <property type="entry name" value="SPEXIN"/>
    <property type="match status" value="1"/>
</dbReference>
<dbReference type="Ensembl" id="ENSSHAT00000034765.1">
    <property type="protein sequence ID" value="ENSSHAP00000036227.1"/>
    <property type="gene ID" value="ENSSHAG00000024034.1"/>
</dbReference>
<evidence type="ECO:0000256" key="3">
    <source>
        <dbReference type="ARBA" id="ARBA00022525"/>
    </source>
</evidence>
<evidence type="ECO:0000313" key="7">
    <source>
        <dbReference type="Proteomes" id="UP000007648"/>
    </source>
</evidence>
<keyword evidence="3" id="KW-0964">Secreted</keyword>
<accession>A0A7N4V3L6</accession>
<evidence type="ECO:0000256" key="2">
    <source>
        <dbReference type="ARBA" id="ARBA00006687"/>
    </source>
</evidence>
<dbReference type="FunCoup" id="A0A7N4V3L6">
    <property type="interactions" value="374"/>
</dbReference>
<dbReference type="GeneTree" id="ENSGT00390000012501"/>
<dbReference type="GO" id="GO:0005737">
    <property type="term" value="C:cytoplasm"/>
    <property type="evidence" value="ECO:0007669"/>
    <property type="project" value="TreeGrafter"/>
</dbReference>
<sequence length="137" mass="16010">MEMRCTSRHHPRTLSNILEMGIQSLKASGLALLLAVSFISYSCCAPRRILERRNWTPQTILYLKGTQGRHFISEESRRKDLYNRLQLEKRSQSLNPIIISEAAAMFFKSLQKPPEEARAVNFDQSRFLEDNLLNWRK</sequence>
<dbReference type="RefSeq" id="XP_031794290.1">
    <property type="nucleotide sequence ID" value="XM_031938430.1"/>
</dbReference>
<dbReference type="OrthoDB" id="9946068at2759"/>
<name>A0A7N4V3L6_SARHA</name>
<gene>
    <name evidence="6" type="primary">SPX</name>
</gene>
<dbReference type="Pfam" id="PF15171">
    <property type="entry name" value="Spexin"/>
    <property type="match status" value="1"/>
</dbReference>
<protein>
    <submittedName>
        <fullName evidence="6">Spexin hormone</fullName>
    </submittedName>
</protein>